<protein>
    <submittedName>
        <fullName evidence="1">Uncharacterized protein</fullName>
    </submittedName>
</protein>
<evidence type="ECO:0000313" key="2">
    <source>
        <dbReference type="Proteomes" id="UP000295681"/>
    </source>
</evidence>
<proteinExistence type="predicted"/>
<dbReference type="AlphaFoldDB" id="A0A4R5N985"/>
<dbReference type="Proteomes" id="UP000295681">
    <property type="component" value="Unassembled WGS sequence"/>
</dbReference>
<dbReference type="EMBL" id="PUFI01000013">
    <property type="protein sequence ID" value="TDG68450.1"/>
    <property type="molecule type" value="Genomic_DNA"/>
</dbReference>
<gene>
    <name evidence="1" type="ORF">C5L23_000052</name>
</gene>
<evidence type="ECO:0000313" key="1">
    <source>
        <dbReference type="EMBL" id="TDG68450.1"/>
    </source>
</evidence>
<dbReference type="STRING" id="907931.GCA_000165675_01799"/>
<reference evidence="1 2" key="1">
    <citation type="journal article" date="2019" name="Appl. Microbiol. Biotechnol.">
        <title>Uncovering carbohydrate metabolism through a genotype-phenotype association study of 56 lactic acid bacteria genomes.</title>
        <authorList>
            <person name="Buron-Moles G."/>
            <person name="Chailyan A."/>
            <person name="Dolejs I."/>
            <person name="Forster J."/>
            <person name="Miks M.H."/>
        </authorList>
    </citation>
    <scope>NUCLEOTIDE SEQUENCE [LARGE SCALE GENOMIC DNA]</scope>
    <source>
        <strain evidence="1 2">ATCC 700006</strain>
    </source>
</reference>
<organism evidence="1 2">
    <name type="scientific">Leuconostoc fallax</name>
    <dbReference type="NCBI Taxonomy" id="1251"/>
    <lineage>
        <taxon>Bacteria</taxon>
        <taxon>Bacillati</taxon>
        <taxon>Bacillota</taxon>
        <taxon>Bacilli</taxon>
        <taxon>Lactobacillales</taxon>
        <taxon>Lactobacillaceae</taxon>
        <taxon>Leuconostoc</taxon>
    </lineage>
</organism>
<comment type="caution">
    <text evidence="1">The sequence shown here is derived from an EMBL/GenBank/DDBJ whole genome shotgun (WGS) entry which is preliminary data.</text>
</comment>
<sequence>MSIFSNWFKSKKNKNHTATMTFDDSSWQTTANPTIFFIDDNANTVENQKAFISRFVQQVYQETQNVQTIDNKVNLVVKRFTALRQFNQQMSIDSRTFLAQEKRQLIHRLEEENT</sequence>
<dbReference type="RefSeq" id="WP_133264310.1">
    <property type="nucleotide sequence ID" value="NZ_JAGYGP010000003.1"/>
</dbReference>
<name>A0A4R5N985_9LACO</name>
<keyword evidence="2" id="KW-1185">Reference proteome</keyword>
<accession>A0A4R5N985</accession>